<protein>
    <recommendedName>
        <fullName evidence="3">Lsr2 protein</fullName>
    </recommendedName>
</protein>
<name>A0ABY4MA16_9ACTN</name>
<evidence type="ECO:0000313" key="1">
    <source>
        <dbReference type="EMBL" id="UQA93101.1"/>
    </source>
</evidence>
<gene>
    <name evidence="1" type="ORF">K9S39_15740</name>
</gene>
<dbReference type="EMBL" id="CP086322">
    <property type="protein sequence ID" value="UQA93101.1"/>
    <property type="molecule type" value="Genomic_DNA"/>
</dbReference>
<accession>A0ABY4MA16</accession>
<dbReference type="Proteomes" id="UP000830115">
    <property type="component" value="Chromosome"/>
</dbReference>
<evidence type="ECO:0008006" key="3">
    <source>
        <dbReference type="Google" id="ProtNLM"/>
    </source>
</evidence>
<organism evidence="1 2">
    <name type="scientific">Streptomyces halobius</name>
    <dbReference type="NCBI Taxonomy" id="2879846"/>
    <lineage>
        <taxon>Bacteria</taxon>
        <taxon>Bacillati</taxon>
        <taxon>Actinomycetota</taxon>
        <taxon>Actinomycetes</taxon>
        <taxon>Kitasatosporales</taxon>
        <taxon>Streptomycetaceae</taxon>
        <taxon>Streptomyces</taxon>
    </lineage>
</organism>
<reference evidence="1" key="1">
    <citation type="submission" date="2021-10" db="EMBL/GenBank/DDBJ databases">
        <title>Streptomyces nigrumlapis sp.nov.,an antimicrobial producing actinobacterium isolated from Black Gobi rocks.</title>
        <authorList>
            <person name="Wen Y."/>
            <person name="Zhang W."/>
            <person name="Liu X.G."/>
        </authorList>
    </citation>
    <scope>NUCLEOTIDE SEQUENCE</scope>
    <source>
        <strain evidence="1">ST13-2-2</strain>
    </source>
</reference>
<sequence>MDTIDPTEIVTVELDCEGWTEPYARDITRRQLGELLLQLDDMAYAADMEAEQATETAPSASKWPTPEQAYANAPSIDSESQWINQAAAVAGWEEDLDREWHLRHAALRDRIALAAEPGEQTSTATDEADATAVYLLDTDGVPRGINARAYVRQQYARWAKNQ</sequence>
<dbReference type="RefSeq" id="WP_248863956.1">
    <property type="nucleotide sequence ID" value="NZ_CP086322.1"/>
</dbReference>
<proteinExistence type="predicted"/>
<evidence type="ECO:0000313" key="2">
    <source>
        <dbReference type="Proteomes" id="UP000830115"/>
    </source>
</evidence>
<keyword evidence="2" id="KW-1185">Reference proteome</keyword>